<evidence type="ECO:0000313" key="3">
    <source>
        <dbReference type="Proteomes" id="UP000239563"/>
    </source>
</evidence>
<accession>A0A2N8UFE2</accession>
<dbReference type="EMBL" id="LT795061">
    <property type="protein sequence ID" value="SJX63470.1"/>
    <property type="molecule type" value="Genomic_DNA"/>
</dbReference>
<organism evidence="2 3">
    <name type="scientific">Sporisorium reilianum f. sp. reilianum</name>
    <dbReference type="NCBI Taxonomy" id="72559"/>
    <lineage>
        <taxon>Eukaryota</taxon>
        <taxon>Fungi</taxon>
        <taxon>Dikarya</taxon>
        <taxon>Basidiomycota</taxon>
        <taxon>Ustilaginomycotina</taxon>
        <taxon>Ustilaginomycetes</taxon>
        <taxon>Ustilaginales</taxon>
        <taxon>Ustilaginaceae</taxon>
        <taxon>Sporisorium</taxon>
    </lineage>
</organism>
<protein>
    <submittedName>
        <fullName evidence="2">Uncharacterized protein</fullName>
    </submittedName>
</protein>
<feature type="chain" id="PRO_5014776709" evidence="1">
    <location>
        <begin position="19"/>
        <end position="230"/>
    </location>
</feature>
<reference evidence="2 3" key="1">
    <citation type="submission" date="2017-02" db="EMBL/GenBank/DDBJ databases">
        <authorList>
            <person name="Peterson S.W."/>
        </authorList>
    </citation>
    <scope>NUCLEOTIDE SEQUENCE [LARGE SCALE GENOMIC DNA]</scope>
    <source>
        <strain evidence="2 3">SRS1_H2-8</strain>
    </source>
</reference>
<dbReference type="Proteomes" id="UP000239563">
    <property type="component" value="Chromosome VIII"/>
</dbReference>
<sequence length="230" mass="25970">MSPFLLLALFTLFTLAHATPQPPRRVQPVPPPLYHSAPPASAFAVDNTPSQYEQLYRSYLEPLELYAPRPERFAPQGSSRGRAALEPNYAAYQSFVREHPAYIGPHAGHTVPALVARMTAITDAQHAANRAEQRAFLALFIELGQQAKVEMKNALHPENLTSQHVRPLEELQRKYKLLLDPLNSTENVERLTDQLGEEEQERFLETVNVLDAESKLLEAAQRYATRFPHV</sequence>
<evidence type="ECO:0000313" key="2">
    <source>
        <dbReference type="EMBL" id="SJX63470.1"/>
    </source>
</evidence>
<name>A0A2N8UFE2_9BASI</name>
<gene>
    <name evidence="2" type="ORF">SRS1_14226</name>
</gene>
<dbReference type="AlphaFoldDB" id="A0A2N8UFE2"/>
<keyword evidence="1" id="KW-0732">Signal</keyword>
<evidence type="ECO:0000256" key="1">
    <source>
        <dbReference type="SAM" id="SignalP"/>
    </source>
</evidence>
<proteinExistence type="predicted"/>
<feature type="signal peptide" evidence="1">
    <location>
        <begin position="1"/>
        <end position="18"/>
    </location>
</feature>